<evidence type="ECO:0000256" key="1">
    <source>
        <dbReference type="ARBA" id="ARBA00023604"/>
    </source>
</evidence>
<gene>
    <name evidence="2" type="ORF">NPX13_g712</name>
</gene>
<reference evidence="2" key="1">
    <citation type="submission" date="2022-07" db="EMBL/GenBank/DDBJ databases">
        <title>Genome Sequence of Xylaria arbuscula.</title>
        <authorList>
            <person name="Buettner E."/>
        </authorList>
    </citation>
    <scope>NUCLEOTIDE SEQUENCE</scope>
    <source>
        <strain evidence="2">VT107</strain>
    </source>
</reference>
<sequence length="286" mass="33578">MATHDQGKMARLNLKIGYLADADIYREEKPFFSNIPFFNIPGAKQHNLRTSFYDDVPIRDVRGDESAVSMDRHGFMLAKKAVIHDETKFLDEKWIMQDYYPEITDFIKTQLGARKVVIFDHTVRRANPDMPMYQRGPLGNRQPSKMAHVDQTAEAAEKRVRYHMKDEAEQLLKRRYQIVNCWHPLFGPLRDYPLILCDYFSVEKDRDLRASDLIFPHYLGEQYLCQYNPRHEWYYVSDQQPNECWLFKCHDSVESSARFTVHNSVDLPKPENATAPLSRRSAVAVK</sequence>
<evidence type="ECO:0000313" key="3">
    <source>
        <dbReference type="Proteomes" id="UP001148614"/>
    </source>
</evidence>
<protein>
    <recommendedName>
        <fullName evidence="4">Methyltransferase</fullName>
    </recommendedName>
</protein>
<dbReference type="VEuPathDB" id="FungiDB:F4678DRAFT_461903"/>
<dbReference type="Proteomes" id="UP001148614">
    <property type="component" value="Unassembled WGS sequence"/>
</dbReference>
<dbReference type="NCBIfam" id="NF041278">
    <property type="entry name" value="CmcJ_NvfI_EfuI"/>
    <property type="match status" value="1"/>
</dbReference>
<name>A0A9W8NP07_9PEZI</name>
<comment type="similarity">
    <text evidence="1">Belongs to the asaB hydroxylase/desaturase family.</text>
</comment>
<dbReference type="PANTHER" id="PTHR34598:SF3">
    <property type="entry name" value="OXIDOREDUCTASE AN1597"/>
    <property type="match status" value="1"/>
</dbReference>
<dbReference type="AlphaFoldDB" id="A0A9W8NP07"/>
<evidence type="ECO:0008006" key="4">
    <source>
        <dbReference type="Google" id="ProtNLM"/>
    </source>
</evidence>
<dbReference type="PANTHER" id="PTHR34598">
    <property type="entry name" value="BLL6449 PROTEIN"/>
    <property type="match status" value="1"/>
</dbReference>
<organism evidence="2 3">
    <name type="scientific">Xylaria arbuscula</name>
    <dbReference type="NCBI Taxonomy" id="114810"/>
    <lineage>
        <taxon>Eukaryota</taxon>
        <taxon>Fungi</taxon>
        <taxon>Dikarya</taxon>
        <taxon>Ascomycota</taxon>
        <taxon>Pezizomycotina</taxon>
        <taxon>Sordariomycetes</taxon>
        <taxon>Xylariomycetidae</taxon>
        <taxon>Xylariales</taxon>
        <taxon>Xylariaceae</taxon>
        <taxon>Xylaria</taxon>
    </lineage>
</organism>
<comment type="caution">
    <text evidence="2">The sequence shown here is derived from an EMBL/GenBank/DDBJ whole genome shotgun (WGS) entry which is preliminary data.</text>
</comment>
<accession>A0A9W8NP07</accession>
<dbReference type="GO" id="GO:0016491">
    <property type="term" value="F:oxidoreductase activity"/>
    <property type="evidence" value="ECO:0007669"/>
    <property type="project" value="InterPro"/>
</dbReference>
<proteinExistence type="inferred from homology"/>
<evidence type="ECO:0000313" key="2">
    <source>
        <dbReference type="EMBL" id="KAJ3579853.1"/>
    </source>
</evidence>
<dbReference type="EMBL" id="JANPWZ010000051">
    <property type="protein sequence ID" value="KAJ3579853.1"/>
    <property type="molecule type" value="Genomic_DNA"/>
</dbReference>
<dbReference type="InterPro" id="IPR044053">
    <property type="entry name" value="AsaB-like"/>
</dbReference>
<keyword evidence="3" id="KW-1185">Reference proteome</keyword>